<dbReference type="EMBL" id="CAWUPB010000957">
    <property type="protein sequence ID" value="CAK7335321.1"/>
    <property type="molecule type" value="Genomic_DNA"/>
</dbReference>
<evidence type="ECO:0000313" key="1">
    <source>
        <dbReference type="EMBL" id="CAK7335321.1"/>
    </source>
</evidence>
<name>A0AAV1RFE5_9ROSI</name>
<accession>A0AAV1RFE5</accession>
<sequence>MEVGCKLQHEGQLWCGSRGRCRKSCRMVGGYRVMEIARIAVIGCEIYGGYRLKSLVEGIVGCKLPYGQEFEVSSGTYEEPNGDEQDSKA</sequence>
<reference evidence="1 2" key="1">
    <citation type="submission" date="2024-01" db="EMBL/GenBank/DDBJ databases">
        <authorList>
            <person name="Waweru B."/>
        </authorList>
    </citation>
    <scope>NUCLEOTIDE SEQUENCE [LARGE SCALE GENOMIC DNA]</scope>
</reference>
<keyword evidence="2" id="KW-1185">Reference proteome</keyword>
<gene>
    <name evidence="1" type="ORF">DCAF_LOCUS10320</name>
</gene>
<proteinExistence type="predicted"/>
<dbReference type="Proteomes" id="UP001314170">
    <property type="component" value="Unassembled WGS sequence"/>
</dbReference>
<organism evidence="1 2">
    <name type="scientific">Dovyalis caffra</name>
    <dbReference type="NCBI Taxonomy" id="77055"/>
    <lineage>
        <taxon>Eukaryota</taxon>
        <taxon>Viridiplantae</taxon>
        <taxon>Streptophyta</taxon>
        <taxon>Embryophyta</taxon>
        <taxon>Tracheophyta</taxon>
        <taxon>Spermatophyta</taxon>
        <taxon>Magnoliopsida</taxon>
        <taxon>eudicotyledons</taxon>
        <taxon>Gunneridae</taxon>
        <taxon>Pentapetalae</taxon>
        <taxon>rosids</taxon>
        <taxon>fabids</taxon>
        <taxon>Malpighiales</taxon>
        <taxon>Salicaceae</taxon>
        <taxon>Flacourtieae</taxon>
        <taxon>Dovyalis</taxon>
    </lineage>
</organism>
<protein>
    <submittedName>
        <fullName evidence="1">Uncharacterized protein</fullName>
    </submittedName>
</protein>
<dbReference type="AlphaFoldDB" id="A0AAV1RFE5"/>
<evidence type="ECO:0000313" key="2">
    <source>
        <dbReference type="Proteomes" id="UP001314170"/>
    </source>
</evidence>
<comment type="caution">
    <text evidence="1">The sequence shown here is derived from an EMBL/GenBank/DDBJ whole genome shotgun (WGS) entry which is preliminary data.</text>
</comment>